<accession>A0A819M6X8</accession>
<dbReference type="EMBL" id="CAJOBE010000631">
    <property type="protein sequence ID" value="CAF3668175.1"/>
    <property type="molecule type" value="Genomic_DNA"/>
</dbReference>
<organism evidence="5 6">
    <name type="scientific">Rotaria sordida</name>
    <dbReference type="NCBI Taxonomy" id="392033"/>
    <lineage>
        <taxon>Eukaryota</taxon>
        <taxon>Metazoa</taxon>
        <taxon>Spiralia</taxon>
        <taxon>Gnathifera</taxon>
        <taxon>Rotifera</taxon>
        <taxon>Eurotatoria</taxon>
        <taxon>Bdelloidea</taxon>
        <taxon>Philodinida</taxon>
        <taxon>Philodinidae</taxon>
        <taxon>Rotaria</taxon>
    </lineage>
</organism>
<feature type="compositionally biased region" description="Polar residues" evidence="1">
    <location>
        <begin position="95"/>
        <end position="105"/>
    </location>
</feature>
<dbReference type="EMBL" id="CAJNOO010001777">
    <property type="protein sequence ID" value="CAF1197225.1"/>
    <property type="molecule type" value="Genomic_DNA"/>
</dbReference>
<evidence type="ECO:0000256" key="1">
    <source>
        <dbReference type="SAM" id="MobiDB-lite"/>
    </source>
</evidence>
<dbReference type="Proteomes" id="UP000663882">
    <property type="component" value="Unassembled WGS sequence"/>
</dbReference>
<reference evidence="5" key="1">
    <citation type="submission" date="2021-02" db="EMBL/GenBank/DDBJ databases">
        <authorList>
            <person name="Nowell W R."/>
        </authorList>
    </citation>
    <scope>NUCLEOTIDE SEQUENCE</scope>
</reference>
<dbReference type="AlphaFoldDB" id="A0A819M6X8"/>
<evidence type="ECO:0000313" key="3">
    <source>
        <dbReference type="EMBL" id="CAF1251224.1"/>
    </source>
</evidence>
<evidence type="ECO:0000313" key="4">
    <source>
        <dbReference type="EMBL" id="CAF3668175.1"/>
    </source>
</evidence>
<gene>
    <name evidence="4" type="ORF">FNK824_LOCUS7011</name>
    <name evidence="5" type="ORF">OTI717_LOCUS27647</name>
    <name evidence="2" type="ORF">RFH988_LOCUS24395</name>
    <name evidence="3" type="ORF">SEV965_LOCUS23744</name>
</gene>
<proteinExistence type="predicted"/>
<comment type="caution">
    <text evidence="5">The sequence shown here is derived from an EMBL/GenBank/DDBJ whole genome shotgun (WGS) entry which is preliminary data.</text>
</comment>
<name>A0A819M6X8_9BILA</name>
<dbReference type="EMBL" id="CAJNOU010001780">
    <property type="protein sequence ID" value="CAF1251224.1"/>
    <property type="molecule type" value="Genomic_DNA"/>
</dbReference>
<dbReference type="EMBL" id="CAJOAX010006258">
    <property type="protein sequence ID" value="CAF3975117.1"/>
    <property type="molecule type" value="Genomic_DNA"/>
</dbReference>
<feature type="region of interest" description="Disordered" evidence="1">
    <location>
        <begin position="1"/>
        <end position="68"/>
    </location>
</feature>
<evidence type="ECO:0000313" key="2">
    <source>
        <dbReference type="EMBL" id="CAF1197225.1"/>
    </source>
</evidence>
<dbReference type="OrthoDB" id="10202776at2759"/>
<evidence type="ECO:0000313" key="6">
    <source>
        <dbReference type="Proteomes" id="UP000663823"/>
    </source>
</evidence>
<evidence type="ECO:0000313" key="5">
    <source>
        <dbReference type="EMBL" id="CAF3975117.1"/>
    </source>
</evidence>
<protein>
    <submittedName>
        <fullName evidence="5">Uncharacterized protein</fullName>
    </submittedName>
</protein>
<feature type="compositionally biased region" description="Polar residues" evidence="1">
    <location>
        <begin position="50"/>
        <end position="68"/>
    </location>
</feature>
<dbReference type="Proteomes" id="UP000663889">
    <property type="component" value="Unassembled WGS sequence"/>
</dbReference>
<sequence length="105" mass="11086">MDNSSSTQPETYSDQQNQTNKISKNTDEIQSSNLSPCLTPPPSIPKFGASSRSHGSPASNKDSRSLASSARPFEVFAVTATNFDAKGGTMAKPGDSSSSWTTDKP</sequence>
<dbReference type="Proteomes" id="UP000663874">
    <property type="component" value="Unassembled WGS sequence"/>
</dbReference>
<dbReference type="Proteomes" id="UP000663823">
    <property type="component" value="Unassembled WGS sequence"/>
</dbReference>
<feature type="compositionally biased region" description="Polar residues" evidence="1">
    <location>
        <begin position="1"/>
        <end position="36"/>
    </location>
</feature>
<feature type="region of interest" description="Disordered" evidence="1">
    <location>
        <begin position="81"/>
        <end position="105"/>
    </location>
</feature>